<proteinExistence type="predicted"/>
<gene>
    <name evidence="1" type="ORF">KK1_038839</name>
</gene>
<reference evidence="1" key="1">
    <citation type="journal article" date="2012" name="Nat. Biotechnol.">
        <title>Draft genome sequence of pigeonpea (Cajanus cajan), an orphan legume crop of resource-poor farmers.</title>
        <authorList>
            <person name="Varshney R.K."/>
            <person name="Chen W."/>
            <person name="Li Y."/>
            <person name="Bharti A.K."/>
            <person name="Saxena R.K."/>
            <person name="Schlueter J.A."/>
            <person name="Donoghue M.T."/>
            <person name="Azam S."/>
            <person name="Fan G."/>
            <person name="Whaley A.M."/>
            <person name="Farmer A.D."/>
            <person name="Sheridan J."/>
            <person name="Iwata A."/>
            <person name="Tuteja R."/>
            <person name="Penmetsa R.V."/>
            <person name="Wu W."/>
            <person name="Upadhyaya H.D."/>
            <person name="Yang S.P."/>
            <person name="Shah T."/>
            <person name="Saxena K.B."/>
            <person name="Michael T."/>
            <person name="McCombie W.R."/>
            <person name="Yang B."/>
            <person name="Zhang G."/>
            <person name="Yang H."/>
            <person name="Wang J."/>
            <person name="Spillane C."/>
            <person name="Cook D.R."/>
            <person name="May G.D."/>
            <person name="Xu X."/>
            <person name="Jackson S.A."/>
        </authorList>
    </citation>
    <scope>NUCLEOTIDE SEQUENCE [LARGE SCALE GENOMIC DNA]</scope>
</reference>
<organism evidence="1 2">
    <name type="scientific">Cajanus cajan</name>
    <name type="common">Pigeon pea</name>
    <name type="synonym">Cajanus indicus</name>
    <dbReference type="NCBI Taxonomy" id="3821"/>
    <lineage>
        <taxon>Eukaryota</taxon>
        <taxon>Viridiplantae</taxon>
        <taxon>Streptophyta</taxon>
        <taxon>Embryophyta</taxon>
        <taxon>Tracheophyta</taxon>
        <taxon>Spermatophyta</taxon>
        <taxon>Magnoliopsida</taxon>
        <taxon>eudicotyledons</taxon>
        <taxon>Gunneridae</taxon>
        <taxon>Pentapetalae</taxon>
        <taxon>rosids</taxon>
        <taxon>fabids</taxon>
        <taxon>Fabales</taxon>
        <taxon>Fabaceae</taxon>
        <taxon>Papilionoideae</taxon>
        <taxon>50 kb inversion clade</taxon>
        <taxon>NPAAA clade</taxon>
        <taxon>indigoferoid/millettioid clade</taxon>
        <taxon>Phaseoleae</taxon>
        <taxon>Cajanus</taxon>
    </lineage>
</organism>
<dbReference type="STRING" id="3821.A0A151RBF9"/>
<protein>
    <submittedName>
        <fullName evidence="1">Uncharacterized protein</fullName>
    </submittedName>
</protein>
<keyword evidence="2" id="KW-1185">Reference proteome</keyword>
<dbReference type="AlphaFoldDB" id="A0A151RBF9"/>
<name>A0A151RBF9_CAJCA</name>
<dbReference type="PANTHER" id="PTHR35317:SF11">
    <property type="entry name" value="CCHC-TYPE DOMAIN-CONTAINING PROTEIN"/>
    <property type="match status" value="1"/>
</dbReference>
<sequence length="205" mass="24098">MEIETNFSQIFPPIFDGASYDLWAVRMEAFLETLDLWEAIEEDYDVFVLPNNPTVGQMKIHKEKKIKKAKTKSYPFACVSKNVFTRIMTLKSAKEIWDYLKEEYVGDERIRSIQVLNLMREFEIQRMKEIETIKQYSDKLLVIANKVLLLTQFLDSRIVEKNLVTIPERYEASIAALENTKDLSKITLTEVLHALQGLEQRRLMR</sequence>
<dbReference type="PANTHER" id="PTHR35317">
    <property type="entry name" value="OS04G0629600 PROTEIN"/>
    <property type="match status" value="1"/>
</dbReference>
<evidence type="ECO:0000313" key="1">
    <source>
        <dbReference type="EMBL" id="KYP39847.1"/>
    </source>
</evidence>
<dbReference type="Gramene" id="C.cajan_37399.t">
    <property type="protein sequence ID" value="C.cajan_37399.t.cds1"/>
    <property type="gene ID" value="C.cajan_37399"/>
</dbReference>
<evidence type="ECO:0000313" key="2">
    <source>
        <dbReference type="Proteomes" id="UP000075243"/>
    </source>
</evidence>
<dbReference type="Pfam" id="PF14223">
    <property type="entry name" value="Retrotran_gag_2"/>
    <property type="match status" value="1"/>
</dbReference>
<dbReference type="EMBL" id="KQ483877">
    <property type="protein sequence ID" value="KYP39847.1"/>
    <property type="molecule type" value="Genomic_DNA"/>
</dbReference>
<accession>A0A151RBF9</accession>
<dbReference type="Proteomes" id="UP000075243">
    <property type="component" value="Unassembled WGS sequence"/>
</dbReference>